<gene>
    <name evidence="7" type="ORF">GCM10011391_07480</name>
</gene>
<keyword evidence="5" id="KW-0680">Restriction system</keyword>
<evidence type="ECO:0000256" key="3">
    <source>
        <dbReference type="ARBA" id="ARBA00022679"/>
    </source>
</evidence>
<dbReference type="PRINTS" id="PR00506">
    <property type="entry name" value="D21N6MTFRASE"/>
</dbReference>
<evidence type="ECO:0000313" key="7">
    <source>
        <dbReference type="EMBL" id="GGE31308.1"/>
    </source>
</evidence>
<comment type="similarity">
    <text evidence="1">Belongs to the N(4)/N(6)-methyltransferase family.</text>
</comment>
<protein>
    <submittedName>
        <fullName evidence="7">DNA methylase N-4</fullName>
    </submittedName>
</protein>
<dbReference type="GO" id="GO:0008170">
    <property type="term" value="F:N-methyltransferase activity"/>
    <property type="evidence" value="ECO:0007669"/>
    <property type="project" value="InterPro"/>
</dbReference>
<sequence length="632" mass="72081">MVNKLKGESLDITKQNIERLKKLFPEVLTDGDKIDFDLLKTVLGQEVEESNERYQFTWHGKKKAILGAQKPSKGTLRPVPEKSKNFDTTENLYIEGDNLEVLKLLQKSYNGKIKLIYIDPPYNTGKDFVYKDNFTDGVQSYLEQTGQVDLQGNRLSTNTESNGRFHTDWLNMMYPRLKLARHLLTDDGVIFISIDDSEQEKLKMICNEVFGEHNFLAQVIWERAYSPVNLKKNFSESHDFILVYGKNTNGLVSNGLKRTEAANDRYANPDNDPRGLWKSSDLSVGPAIEKNIYEIMTPSGRKVMPPNGYSWRLSKDKFAEYVEDNRIWFGPEGNNVPSIKRFLSEVKDTITPMTIWKYQDVGHSQNASQSLKKLFDGKAYFTYPKPIELIKRIIELYSNPDSIILDFFSGSATTAHATMQLNAEDGGQRRFIMVQLPEGLEERSEAYKDGYRTLCDIGVERIHRAGEQIRQTFIENQAGLLSEPIDPDSLDIGFKVLKLDTSNIREWNATFETIEEELDLFATPFIEGRSELDIVYEIMLKHGLALTSVIETFKVNKHRVYDIACGHLFICLADNIDTHIVEAIIAKRDEYGMETSSVVLSDAGFNGNDSEKLNCIERLKDAGYPEDNVLTI</sequence>
<evidence type="ECO:0000313" key="8">
    <source>
        <dbReference type="Proteomes" id="UP000628775"/>
    </source>
</evidence>
<reference evidence="7" key="2">
    <citation type="submission" date="2020-09" db="EMBL/GenBank/DDBJ databases">
        <authorList>
            <person name="Sun Q."/>
            <person name="Zhou Y."/>
        </authorList>
    </citation>
    <scope>NUCLEOTIDE SEQUENCE</scope>
    <source>
        <strain evidence="7">CGMCC 1.15371</strain>
    </source>
</reference>
<evidence type="ECO:0000256" key="5">
    <source>
        <dbReference type="ARBA" id="ARBA00022747"/>
    </source>
</evidence>
<keyword evidence="8" id="KW-1185">Reference proteome</keyword>
<dbReference type="InterPro" id="IPR002941">
    <property type="entry name" value="DNA_methylase_N4/N6"/>
</dbReference>
<dbReference type="SUPFAM" id="SSF53335">
    <property type="entry name" value="S-adenosyl-L-methionine-dependent methyltransferases"/>
    <property type="match status" value="1"/>
</dbReference>
<dbReference type="RefSeq" id="WP_188689347.1">
    <property type="nucleotide sequence ID" value="NZ_BMIR01000002.1"/>
</dbReference>
<dbReference type="InterPro" id="IPR029063">
    <property type="entry name" value="SAM-dependent_MTases_sf"/>
</dbReference>
<dbReference type="GO" id="GO:0032259">
    <property type="term" value="P:methylation"/>
    <property type="evidence" value="ECO:0007669"/>
    <property type="project" value="UniProtKB-KW"/>
</dbReference>
<keyword evidence="4" id="KW-0949">S-adenosyl-L-methionine</keyword>
<dbReference type="InterPro" id="IPR002295">
    <property type="entry name" value="N4/N6-MTase_EcoPI_Mod-like"/>
</dbReference>
<dbReference type="AlphaFoldDB" id="A0A8J2VMI3"/>
<dbReference type="GO" id="GO:0009307">
    <property type="term" value="P:DNA restriction-modification system"/>
    <property type="evidence" value="ECO:0007669"/>
    <property type="project" value="UniProtKB-KW"/>
</dbReference>
<feature type="domain" description="DNA methylase N-4/N-6" evidence="6">
    <location>
        <begin position="113"/>
        <end position="433"/>
    </location>
</feature>
<dbReference type="Proteomes" id="UP000628775">
    <property type="component" value="Unassembled WGS sequence"/>
</dbReference>
<evidence type="ECO:0000256" key="1">
    <source>
        <dbReference type="ARBA" id="ARBA00006594"/>
    </source>
</evidence>
<comment type="caution">
    <text evidence="7">The sequence shown here is derived from an EMBL/GenBank/DDBJ whole genome shotgun (WGS) entry which is preliminary data.</text>
</comment>
<dbReference type="EMBL" id="BMIR01000002">
    <property type="protein sequence ID" value="GGE31308.1"/>
    <property type="molecule type" value="Genomic_DNA"/>
</dbReference>
<evidence type="ECO:0000259" key="6">
    <source>
        <dbReference type="Pfam" id="PF01555"/>
    </source>
</evidence>
<proteinExistence type="inferred from homology"/>
<dbReference type="Gene3D" id="3.40.50.150">
    <property type="entry name" value="Vaccinia Virus protein VP39"/>
    <property type="match status" value="1"/>
</dbReference>
<dbReference type="PIRSF" id="PIRSF015855">
    <property type="entry name" value="TypeIII_Mtase_mKpnI"/>
    <property type="match status" value="1"/>
</dbReference>
<dbReference type="PROSITE" id="PS00092">
    <property type="entry name" value="N6_MTASE"/>
    <property type="match status" value="1"/>
</dbReference>
<accession>A0A8J2VMI3</accession>
<evidence type="ECO:0000256" key="2">
    <source>
        <dbReference type="ARBA" id="ARBA00022603"/>
    </source>
</evidence>
<keyword evidence="3" id="KW-0808">Transferase</keyword>
<keyword evidence="2 7" id="KW-0489">Methyltransferase</keyword>
<reference evidence="7" key="1">
    <citation type="journal article" date="2014" name="Int. J. Syst. Evol. Microbiol.">
        <title>Complete genome sequence of Corynebacterium casei LMG S-19264T (=DSM 44701T), isolated from a smear-ripened cheese.</title>
        <authorList>
            <consortium name="US DOE Joint Genome Institute (JGI-PGF)"/>
            <person name="Walter F."/>
            <person name="Albersmeier A."/>
            <person name="Kalinowski J."/>
            <person name="Ruckert C."/>
        </authorList>
    </citation>
    <scope>NUCLEOTIDE SEQUENCE</scope>
    <source>
        <strain evidence="7">CGMCC 1.15371</strain>
    </source>
</reference>
<name>A0A8J2VMI3_9BACL</name>
<evidence type="ECO:0000256" key="4">
    <source>
        <dbReference type="ARBA" id="ARBA00022691"/>
    </source>
</evidence>
<dbReference type="GO" id="GO:0003677">
    <property type="term" value="F:DNA binding"/>
    <property type="evidence" value="ECO:0007669"/>
    <property type="project" value="InterPro"/>
</dbReference>
<dbReference type="Pfam" id="PF01555">
    <property type="entry name" value="N6_N4_Mtase"/>
    <property type="match status" value="1"/>
</dbReference>
<organism evidence="7 8">
    <name type="scientific">Pullulanibacillus camelliae</name>
    <dbReference type="NCBI Taxonomy" id="1707096"/>
    <lineage>
        <taxon>Bacteria</taxon>
        <taxon>Bacillati</taxon>
        <taxon>Bacillota</taxon>
        <taxon>Bacilli</taxon>
        <taxon>Bacillales</taxon>
        <taxon>Sporolactobacillaceae</taxon>
        <taxon>Pullulanibacillus</taxon>
    </lineage>
</organism>
<dbReference type="InterPro" id="IPR002052">
    <property type="entry name" value="DNA_methylase_N6_adenine_CS"/>
</dbReference>